<dbReference type="Pfam" id="PF06834">
    <property type="entry name" value="TraU"/>
    <property type="match status" value="1"/>
</dbReference>
<organism evidence="2 3">
    <name type="scientific">Psittacicella gerlachiana</name>
    <dbReference type="NCBI Taxonomy" id="2028574"/>
    <lineage>
        <taxon>Bacteria</taxon>
        <taxon>Pseudomonadati</taxon>
        <taxon>Pseudomonadota</taxon>
        <taxon>Gammaproteobacteria</taxon>
        <taxon>Pasteurellales</taxon>
        <taxon>Psittacicellaceae</taxon>
        <taxon>Psittacicella</taxon>
    </lineage>
</organism>
<feature type="chain" id="PRO_5017190501" description="Conjugal transfer protein TraU" evidence="1">
    <location>
        <begin position="19"/>
        <end position="336"/>
    </location>
</feature>
<evidence type="ECO:0000313" key="2">
    <source>
        <dbReference type="EMBL" id="RIY35873.1"/>
    </source>
</evidence>
<dbReference type="OrthoDB" id="9788211at2"/>
<protein>
    <recommendedName>
        <fullName evidence="4">Conjugal transfer protein TraU</fullName>
    </recommendedName>
</protein>
<dbReference type="Proteomes" id="UP000265964">
    <property type="component" value="Unassembled WGS sequence"/>
</dbReference>
<dbReference type="PROSITE" id="PS51257">
    <property type="entry name" value="PROKAR_LIPOPROTEIN"/>
    <property type="match status" value="1"/>
</dbReference>
<evidence type="ECO:0000313" key="3">
    <source>
        <dbReference type="Proteomes" id="UP000265964"/>
    </source>
</evidence>
<name>A0A3A1YC85_9GAMM</name>
<gene>
    <name evidence="2" type="ORF">CKF59_03170</name>
</gene>
<comment type="caution">
    <text evidence="2">The sequence shown here is derived from an EMBL/GenBank/DDBJ whole genome shotgun (WGS) entry which is preliminary data.</text>
</comment>
<proteinExistence type="predicted"/>
<dbReference type="AlphaFoldDB" id="A0A3A1YC85"/>
<evidence type="ECO:0008006" key="4">
    <source>
        <dbReference type="Google" id="ProtNLM"/>
    </source>
</evidence>
<accession>A0A3A1YC85</accession>
<keyword evidence="1" id="KW-0732">Signal</keyword>
<evidence type="ECO:0000256" key="1">
    <source>
        <dbReference type="SAM" id="SignalP"/>
    </source>
</evidence>
<dbReference type="InterPro" id="IPR009649">
    <property type="entry name" value="TraU"/>
</dbReference>
<dbReference type="EMBL" id="NRJF01000076">
    <property type="protein sequence ID" value="RIY35873.1"/>
    <property type="molecule type" value="Genomic_DNA"/>
</dbReference>
<keyword evidence="3" id="KW-1185">Reference proteome</keyword>
<feature type="signal peptide" evidence="1">
    <location>
        <begin position="1"/>
        <end position="18"/>
    </location>
</feature>
<sequence length="336" mass="37092">MKYSLLCLALFLISASHAQSQAIGSCNSANVLSAKLLTDICWDCLFPIKIAGASITGREQREDIPAGAVSSPGCACRQKADLPRVGYTLGFWQPVRLVELVRTPGCMLSLNGTKTSIGRKQQLGTRGSQELGQGISFYHYHLYSFPLLQILGLFNRDLCFSNEFSSIDILYASEIDPSWNYPEIAQLVFPETQLFSNRASVATCSADTLANLGQRTSNGLFWCAGTWGTLYPLSGFEVSVGSGARITSLLATRALASSHRRGFEPQTMGKESLCRLQPSFKFVPEQYRFSMLYPMPQNSKHPIGKSPFLWGEASGAEDAVYVIWRWRDCCSSLFLK</sequence>
<reference evidence="2 3" key="1">
    <citation type="submission" date="2017-08" db="EMBL/GenBank/DDBJ databases">
        <title>Reclassification of Bisgaard taxon 37 and 44.</title>
        <authorList>
            <person name="Christensen H."/>
        </authorList>
    </citation>
    <scope>NUCLEOTIDE SEQUENCE [LARGE SCALE GENOMIC DNA]</scope>
    <source>
        <strain evidence="2 3">EEAB3T1</strain>
    </source>
</reference>
<dbReference type="RefSeq" id="WP_119534534.1">
    <property type="nucleotide sequence ID" value="NZ_NRJF01000076.1"/>
</dbReference>